<dbReference type="PANTHER" id="PTHR43747">
    <property type="entry name" value="FAD-BINDING PROTEIN"/>
    <property type="match status" value="1"/>
</dbReference>
<dbReference type="RefSeq" id="WP_096511748.1">
    <property type="nucleotide sequence ID" value="NZ_AP017423.2"/>
</dbReference>
<dbReference type="Gene3D" id="3.50.50.60">
    <property type="entry name" value="FAD/NAD(P)-binding domain"/>
    <property type="match status" value="1"/>
</dbReference>
<dbReference type="PRINTS" id="PR00420">
    <property type="entry name" value="RNGMNOXGNASE"/>
</dbReference>
<gene>
    <name evidence="2" type="ORF">LAB08_R26780</name>
</gene>
<dbReference type="InterPro" id="IPR050816">
    <property type="entry name" value="Flavin-dep_Halogenase_NPB"/>
</dbReference>
<evidence type="ECO:0000313" key="2">
    <source>
        <dbReference type="EMBL" id="BCX68038.1"/>
    </source>
</evidence>
<dbReference type="Proteomes" id="UP000218595">
    <property type="component" value="Chromosome"/>
</dbReference>
<feature type="domain" description="FAD-binding" evidence="1">
    <location>
        <begin position="5"/>
        <end position="171"/>
    </location>
</feature>
<reference evidence="2 3" key="1">
    <citation type="submission" date="2016-04" db="EMBL/GenBank/DDBJ databases">
        <title>Complete genome sequence of Pseudomonas sp. LAB-08 isolated from TCE contaminated aquifer soil.</title>
        <authorList>
            <person name="Dohra H."/>
            <person name="Suzuki K."/>
            <person name="Fatma A."/>
            <person name="Inuzuka Y."/>
            <person name="Honjo M."/>
            <person name="Tashiro Y."/>
            <person name="Futamata H."/>
        </authorList>
    </citation>
    <scope>NUCLEOTIDE SEQUENCE [LARGE SCALE GENOMIC DNA]</scope>
    <source>
        <strain evidence="2 3">LAB-08</strain>
    </source>
</reference>
<proteinExistence type="predicted"/>
<accession>A0ABM7RZX2</accession>
<dbReference type="InterPro" id="IPR036188">
    <property type="entry name" value="FAD/NAD-bd_sf"/>
</dbReference>
<dbReference type="SUPFAM" id="SSF51905">
    <property type="entry name" value="FAD/NAD(P)-binding domain"/>
    <property type="match status" value="1"/>
</dbReference>
<evidence type="ECO:0000259" key="1">
    <source>
        <dbReference type="Pfam" id="PF01494"/>
    </source>
</evidence>
<protein>
    <submittedName>
        <fullName evidence="2">Tryptophan 7-halogenase</fullName>
    </submittedName>
</protein>
<organism evidence="2 3">
    <name type="scientific">Pseudomonas izuensis</name>
    <dbReference type="NCBI Taxonomy" id="2684212"/>
    <lineage>
        <taxon>Bacteria</taxon>
        <taxon>Pseudomonadati</taxon>
        <taxon>Pseudomonadota</taxon>
        <taxon>Gammaproteobacteria</taxon>
        <taxon>Pseudomonadales</taxon>
        <taxon>Pseudomonadaceae</taxon>
        <taxon>Pseudomonas</taxon>
    </lineage>
</organism>
<keyword evidence="3" id="KW-1185">Reference proteome</keyword>
<dbReference type="Pfam" id="PF01494">
    <property type="entry name" value="FAD_binding_3"/>
    <property type="match status" value="1"/>
</dbReference>
<evidence type="ECO:0000313" key="3">
    <source>
        <dbReference type="Proteomes" id="UP000218595"/>
    </source>
</evidence>
<sequence>MYIHDVVVIGAGPAGSAAAILCAQQGLSVALLEQSAVYRDRPGETLPPGIEPLLQQLAIAPALSTGDFIRHHGNWVQWGTPRHFNAFGGDADGPWRGFQIPRRLLDNRLLSQAQAVGAAVVRPCRTLKVIRSNETVIGVDTDQGVFHCAQLIDASGAKGWLARQLALERHAYSPPLIATYGYAKGSSTVCDDAPAIIANPHGWYWIAKIAADSYAWTRLKFNARQANLQPPAELAHLRDFSNTRGADVTWRACGQCAGAGYFMVGDAASILDPGTSHGVLKAIMSGMMAGHAVIKSLAHPVHQATYQHQYRTWLNSWFVRDMNKMREFYTAHPAPPDWLTTAPIIHFDTLDLSGI</sequence>
<dbReference type="InterPro" id="IPR002938">
    <property type="entry name" value="FAD-bd"/>
</dbReference>
<name>A0ABM7RZX2_9PSED</name>
<dbReference type="PANTHER" id="PTHR43747:SF1">
    <property type="entry name" value="SLR1998 PROTEIN"/>
    <property type="match status" value="1"/>
</dbReference>
<dbReference type="EMBL" id="AP017423">
    <property type="protein sequence ID" value="BCX68038.1"/>
    <property type="molecule type" value="Genomic_DNA"/>
</dbReference>
<dbReference type="Gene3D" id="3.30.9.100">
    <property type="match status" value="1"/>
</dbReference>